<dbReference type="InterPro" id="IPR001810">
    <property type="entry name" value="F-box_dom"/>
</dbReference>
<feature type="region of interest" description="Disordered" evidence="1">
    <location>
        <begin position="1705"/>
        <end position="1734"/>
    </location>
</feature>
<protein>
    <recommendedName>
        <fullName evidence="2">F-box domain-containing protein</fullName>
    </recommendedName>
</protein>
<accession>S8ALB2</accession>
<dbReference type="EMBL" id="AQGS01000070">
    <property type="protein sequence ID" value="EPS43704.1"/>
    <property type="molecule type" value="Genomic_DNA"/>
</dbReference>
<feature type="compositionally biased region" description="Basic and acidic residues" evidence="1">
    <location>
        <begin position="1724"/>
        <end position="1734"/>
    </location>
</feature>
<gene>
    <name evidence="3" type="ORF">H072_2307</name>
</gene>
<feature type="region of interest" description="Disordered" evidence="1">
    <location>
        <begin position="531"/>
        <end position="550"/>
    </location>
</feature>
<feature type="compositionally biased region" description="Basic and acidic residues" evidence="1">
    <location>
        <begin position="1176"/>
        <end position="1208"/>
    </location>
</feature>
<reference evidence="3 4" key="1">
    <citation type="journal article" date="2013" name="PLoS Genet.">
        <title>Genomic mechanisms accounting for the adaptation to parasitism in nematode-trapping fungi.</title>
        <authorList>
            <person name="Meerupati T."/>
            <person name="Andersson K.M."/>
            <person name="Friman E."/>
            <person name="Kumar D."/>
            <person name="Tunlid A."/>
            <person name="Ahren D."/>
        </authorList>
    </citation>
    <scope>NUCLEOTIDE SEQUENCE [LARGE SCALE GENOMIC DNA]</scope>
    <source>
        <strain evidence="3 4">CBS 200.50</strain>
    </source>
</reference>
<dbReference type="PROSITE" id="PS50181">
    <property type="entry name" value="FBOX"/>
    <property type="match status" value="1"/>
</dbReference>
<feature type="compositionally biased region" description="Polar residues" evidence="1">
    <location>
        <begin position="1706"/>
        <end position="1723"/>
    </location>
</feature>
<dbReference type="InterPro" id="IPR036404">
    <property type="entry name" value="Jacalin-like_lectin_dom_sf"/>
</dbReference>
<sequence length="2090" mass="233001">MATGEYHNFESHCCFCGIVLAAYRTRAHPEESYPDARWDGGYPGDYVSVDDLAWAFEFRALRDSRGSTYNDISPVSDLGDDTAISPFFTGIGLFGPRSANSRALTAPTEPTAIHSDPDFQPRPDDTFSIFTSYVSFDNTSGRGFVFHAKCFEIFRTLLPDRFKDPTEGRRAYYVKPEVRDRLWEILSLVRKGFGNGDISGWDDGTSPFRQSINDGTFPSFLDNSSWSSTRTLLDGKAFGGKGMLPYIAADPLKIPMLQAILDDPPLISITNHSLQQFSHGHGPRDLFSKLPNEILDIILCQLRSKDVVSLRLAVRSIAESPLTNSFFRSRFKDPHEMHFVYESATARSVEGKIDWKELYISIKGLLVSSNTKEESDDEITQSRDGKKRIRFDKTRHLRRFYRNRICPRLPPSPGLANRLRIHVILKPLIDRITLLIDTPLRGEPYTGILSFLTDELAKYPSKHPVLDEFEPIIADKTNLPGNRRGTHYYLGEQGGHFALTNPFSSLNLSTQQVKLLPLRGRSRVRVRKTISAGPNVKRATRDNEEQPPDQRQLIHSTLSCVENCARKCTWDPNATVTKIGFSFIGKTDGKSGDLTADYRKHVCGLRFWGRLPSLWDDEDVPETDTPTVLLGEVGYVMPDEFVLSIPDKHTWIGFMVGVTESGIVRLKPLTHPPWKEARVVGGSTSMSESKLGWSAWHEQELEQTNALAKRRAEGFKVIGPVHDYYCDFSYPAAEGRLAISPDKWTIGGVTVGLGTLRFTSIALIEYRNEETTTKLNKGKGKATQIDDLPVDTRKILVDGEQVSCEPLPLGPLENVLGPHEHFDGVPDLIDRYCWRPYFPVPHYNEDNITNVNISPRNLSFAFPKTYVQDALLGAGLPVPPESHIYWNGPNFGPPPNTPPLRVPRNRDELNIMEYFDFGGPGGKYLRRLISVKAFYASHTNGAARGVSGFEFTYEMDETDVTECRLRDGLRPQERYVEVRRGGVDLHYLSCAATIDGKGGERIVRVGTKHLCLSERSYLGVMFITNFGRKLEFPACLPPTTRRRSRRRLRRVPRVYPSGGGGKLTALGGDDGAGPAPTPYWLPSPGGAMMPLPPTMGMAGTPLATGTIASSSNPSMLIAPPPLLPPPPASSLGSTTLGPSRTIRPKKVKLGEIRPFEPLPYIPFTPLGNAETSNSTETKEVKEEAATKDDTAKGDSAKVESTSKTDNTKSESGTANTGVDGSGNLGGSSDVPTFESFLSDIASVPMASPDIWDDPFNLGLGSELSNGKSEENKQDLDDNGESATTYEFFETNSGSLITGFFGCTDGKPYLGEGLKAFGVVTQTPSESERGVLERRDISLLASPEQLEPGAPTACFSQLERARYWKKHSDDDIIKDFVNKVNFDEPIARVRVFCRPSYHIFSGYSKHAANGVGLIFEYHAEDLVEDGCGGLRPRSARVLGELREENATGTFELERDERIDGVWVWCADRTRVSKSHVNELGYRGADVIAALRFRTNKGRSSRTFGGDRGGTCHFFESSGRKKLIGLRMTYDYMSDWISPIWREEEEEIVPEKADLKLRYIPFGWSILNRPLSVIQIFADSADNTDFGPDQIATIRGYFDHQFRGLVFIYKSGETQYFGKCVGASIDCNLEEGERIFALRYRPGSNFSLHFSLMKIDPETGDITTRSTPLFGVDAAGFGLPPLNQHVRDTKSWRHIFEDEVKPAERDYNYSTDESSDYNSYPSSNRHPLEDSYETKQNDLRVKTATSLETNVVQGHFKWDENGFVDIRPPTGYDFAGLWLQEVDLDFKLGMLVTATLDRNSPLAHIDYSEIAIPPPQASLLPILDPHVDSDEPSAEVKTFNGRPFVPPLPWLGSYPLDKLPADATLSRKVGAQIGAVRLWVSLDRAQMMDMNIYYSFPTRLIHIHGIEFAQFVRQTKRNVAYRSPDVTRLGTTGFMTTLCKTTKITTKLRERRLVGLKVGMVPDIYPRIPAPTPGTPARDVKLADWPIKARRTKGGEPQIVTIQFILDNGDTLTITPPARESTHRNKCPPRLVYDTVMCPEGEEIIGLHGNFGLYCHAIGIISAPFREMEKKSPPFTTPPTLIAADDIIMSFD</sequence>
<proteinExistence type="predicted"/>
<feature type="compositionally biased region" description="Polar residues" evidence="1">
    <location>
        <begin position="1209"/>
        <end position="1218"/>
    </location>
</feature>
<name>S8ALB2_DACHA</name>
<feature type="region of interest" description="Disordered" evidence="1">
    <location>
        <begin position="1158"/>
        <end position="1227"/>
    </location>
</feature>
<reference evidence="4" key="2">
    <citation type="submission" date="2013-04" db="EMBL/GenBank/DDBJ databases">
        <title>Genomic mechanisms accounting for the adaptation to parasitism in nematode-trapping fungi.</title>
        <authorList>
            <person name="Ahren D.G."/>
        </authorList>
    </citation>
    <scope>NUCLEOTIDE SEQUENCE [LARGE SCALE GENOMIC DNA]</scope>
    <source>
        <strain evidence="4">CBS 200.50</strain>
    </source>
</reference>
<evidence type="ECO:0000259" key="2">
    <source>
        <dbReference type="PROSITE" id="PS50181"/>
    </source>
</evidence>
<organism evidence="3 4">
    <name type="scientific">Dactylellina haptotyla (strain CBS 200.50)</name>
    <name type="common">Nematode-trapping fungus</name>
    <name type="synonym">Monacrosporium haptotylum</name>
    <dbReference type="NCBI Taxonomy" id="1284197"/>
    <lineage>
        <taxon>Eukaryota</taxon>
        <taxon>Fungi</taxon>
        <taxon>Dikarya</taxon>
        <taxon>Ascomycota</taxon>
        <taxon>Pezizomycotina</taxon>
        <taxon>Orbiliomycetes</taxon>
        <taxon>Orbiliales</taxon>
        <taxon>Orbiliaceae</taxon>
        <taxon>Dactylellina</taxon>
    </lineage>
</organism>
<feature type="domain" description="F-box" evidence="2">
    <location>
        <begin position="284"/>
        <end position="330"/>
    </location>
</feature>
<evidence type="ECO:0000313" key="4">
    <source>
        <dbReference type="Proteomes" id="UP000015100"/>
    </source>
</evidence>
<dbReference type="eggNOG" id="ENOG502SZ3F">
    <property type="taxonomic scope" value="Eukaryota"/>
</dbReference>
<dbReference type="Proteomes" id="UP000015100">
    <property type="component" value="Unassembled WGS sequence"/>
</dbReference>
<dbReference type="STRING" id="1284197.S8ALB2"/>
<keyword evidence="4" id="KW-1185">Reference proteome</keyword>
<feature type="region of interest" description="Disordered" evidence="1">
    <location>
        <begin position="1052"/>
        <end position="1071"/>
    </location>
</feature>
<dbReference type="Gene3D" id="2.100.10.30">
    <property type="entry name" value="Jacalin-like lectin domain"/>
    <property type="match status" value="1"/>
</dbReference>
<evidence type="ECO:0000256" key="1">
    <source>
        <dbReference type="SAM" id="MobiDB-lite"/>
    </source>
</evidence>
<evidence type="ECO:0000313" key="3">
    <source>
        <dbReference type="EMBL" id="EPS43704.1"/>
    </source>
</evidence>
<dbReference type="OrthoDB" id="5273847at2759"/>
<feature type="region of interest" description="Disordered" evidence="1">
    <location>
        <begin position="1121"/>
        <end position="1143"/>
    </location>
</feature>
<dbReference type="SUPFAM" id="SSF51101">
    <property type="entry name" value="Mannose-binding lectins"/>
    <property type="match status" value="1"/>
</dbReference>
<dbReference type="OMA" id="CHFFESS"/>
<dbReference type="HOGENOM" id="CLU_232955_0_0_1"/>
<comment type="caution">
    <text evidence="3">The sequence shown here is derived from an EMBL/GenBank/DDBJ whole genome shotgun (WGS) entry which is preliminary data.</text>
</comment>